<evidence type="ECO:0000313" key="11">
    <source>
        <dbReference type="Proteomes" id="UP001319045"/>
    </source>
</evidence>
<keyword evidence="11" id="KW-1185">Reference proteome</keyword>
<feature type="transmembrane region" description="Helical" evidence="9">
    <location>
        <begin position="344"/>
        <end position="364"/>
    </location>
</feature>
<dbReference type="InterPro" id="IPR050171">
    <property type="entry name" value="MFS_Transporters"/>
</dbReference>
<keyword evidence="4 8" id="KW-0812">Transmembrane</keyword>
<evidence type="ECO:0000256" key="7">
    <source>
        <dbReference type="ARBA" id="ARBA00023136"/>
    </source>
</evidence>
<accession>A0ABM7NUV9</accession>
<evidence type="ECO:0000256" key="1">
    <source>
        <dbReference type="ARBA" id="ARBA00004651"/>
    </source>
</evidence>
<evidence type="ECO:0000256" key="3">
    <source>
        <dbReference type="ARBA" id="ARBA00022475"/>
    </source>
</evidence>
<feature type="transmembrane region" description="Helical" evidence="9">
    <location>
        <begin position="182"/>
        <end position="201"/>
    </location>
</feature>
<comment type="similarity">
    <text evidence="8">Belongs to the major facilitator superfamily. Proton-dependent oligopeptide transporter (POT/PTR) (TC 2.A.17) family.</text>
</comment>
<dbReference type="CDD" id="cd17346">
    <property type="entry name" value="MFS_DtpA_like"/>
    <property type="match status" value="1"/>
</dbReference>
<evidence type="ECO:0000256" key="9">
    <source>
        <dbReference type="SAM" id="Phobius"/>
    </source>
</evidence>
<dbReference type="RefSeq" id="WP_207154362.1">
    <property type="nucleotide sequence ID" value="NZ_AP024484.1"/>
</dbReference>
<name>A0ABM7NUV9_9BACT</name>
<feature type="transmembrane region" description="Helical" evidence="9">
    <location>
        <begin position="44"/>
        <end position="63"/>
    </location>
</feature>
<dbReference type="EMBL" id="AP024484">
    <property type="protein sequence ID" value="BCS84160.1"/>
    <property type="molecule type" value="Genomic_DNA"/>
</dbReference>
<dbReference type="InterPro" id="IPR036259">
    <property type="entry name" value="MFS_trans_sf"/>
</dbReference>
<feature type="transmembrane region" description="Helical" evidence="9">
    <location>
        <begin position="98"/>
        <end position="122"/>
    </location>
</feature>
<reference evidence="10 11" key="1">
    <citation type="journal article" date="2022" name="Int. J. Syst. Evol. Microbiol.">
        <title>Prevotella herbatica sp. nov., a plant polysaccharide-decomposing anaerobic bacterium isolated from a methanogenic reactor.</title>
        <authorList>
            <person name="Uek A."/>
            <person name="Tonouchi A."/>
            <person name="Kaku N."/>
            <person name="Ueki K."/>
        </authorList>
    </citation>
    <scope>NUCLEOTIDE SEQUENCE [LARGE SCALE GENOMIC DNA]</scope>
    <source>
        <strain evidence="10 11">WR041</strain>
    </source>
</reference>
<dbReference type="InterPro" id="IPR018456">
    <property type="entry name" value="PTR2_symporter_CS"/>
</dbReference>
<organism evidence="10 11">
    <name type="scientific">Prevotella herbatica</name>
    <dbReference type="NCBI Taxonomy" id="2801997"/>
    <lineage>
        <taxon>Bacteria</taxon>
        <taxon>Pseudomonadati</taxon>
        <taxon>Bacteroidota</taxon>
        <taxon>Bacteroidia</taxon>
        <taxon>Bacteroidales</taxon>
        <taxon>Prevotellaceae</taxon>
        <taxon>Prevotella</taxon>
    </lineage>
</organism>
<dbReference type="Gene3D" id="1.20.1250.20">
    <property type="entry name" value="MFS general substrate transporter like domains"/>
    <property type="match status" value="3"/>
</dbReference>
<evidence type="ECO:0000256" key="4">
    <source>
        <dbReference type="ARBA" id="ARBA00022692"/>
    </source>
</evidence>
<feature type="transmembrane region" description="Helical" evidence="9">
    <location>
        <begin position="411"/>
        <end position="433"/>
    </location>
</feature>
<protein>
    <submittedName>
        <fullName evidence="10">MFS transporter</fullName>
    </submittedName>
</protein>
<gene>
    <name evidence="10" type="ORF">prwr041_00530</name>
</gene>
<dbReference type="PROSITE" id="PS01023">
    <property type="entry name" value="PTR2_2"/>
    <property type="match status" value="1"/>
</dbReference>
<keyword evidence="3" id="KW-1003">Cell membrane</keyword>
<dbReference type="SUPFAM" id="SSF103473">
    <property type="entry name" value="MFS general substrate transporter"/>
    <property type="match status" value="2"/>
</dbReference>
<feature type="transmembrane region" description="Helical" evidence="9">
    <location>
        <begin position="376"/>
        <end position="399"/>
    </location>
</feature>
<feature type="transmembrane region" description="Helical" evidence="9">
    <location>
        <begin position="274"/>
        <end position="297"/>
    </location>
</feature>
<feature type="transmembrane region" description="Helical" evidence="9">
    <location>
        <begin position="237"/>
        <end position="254"/>
    </location>
</feature>
<dbReference type="InterPro" id="IPR005279">
    <property type="entry name" value="Dipep/tripep_permease"/>
</dbReference>
<dbReference type="PANTHER" id="PTHR23517:SF15">
    <property type="entry name" value="PROTON-DEPENDENT OLIGOPEPTIDE FAMILY TRANSPORT PROTEIN"/>
    <property type="match status" value="1"/>
</dbReference>
<dbReference type="PANTHER" id="PTHR23517">
    <property type="entry name" value="RESISTANCE PROTEIN MDTM, PUTATIVE-RELATED-RELATED"/>
    <property type="match status" value="1"/>
</dbReference>
<feature type="transmembrane region" description="Helical" evidence="9">
    <location>
        <begin position="75"/>
        <end position="92"/>
    </location>
</feature>
<proteinExistence type="inferred from homology"/>
<feature type="transmembrane region" description="Helical" evidence="9">
    <location>
        <begin position="143"/>
        <end position="162"/>
    </location>
</feature>
<keyword evidence="2 8" id="KW-0813">Transport</keyword>
<feature type="transmembrane region" description="Helical" evidence="9">
    <location>
        <begin position="309"/>
        <end position="324"/>
    </location>
</feature>
<feature type="transmembrane region" description="Helical" evidence="9">
    <location>
        <begin position="21"/>
        <end position="38"/>
    </location>
</feature>
<evidence type="ECO:0000256" key="5">
    <source>
        <dbReference type="ARBA" id="ARBA00022856"/>
    </source>
</evidence>
<evidence type="ECO:0000256" key="8">
    <source>
        <dbReference type="RuleBase" id="RU003755"/>
    </source>
</evidence>
<comment type="subcellular location">
    <subcellularLocation>
        <location evidence="1">Cell membrane</location>
        <topology evidence="1">Multi-pass membrane protein</topology>
    </subcellularLocation>
    <subcellularLocation>
        <location evidence="8">Membrane</location>
        <topology evidence="8">Multi-pass membrane protein</topology>
    </subcellularLocation>
</comment>
<evidence type="ECO:0000256" key="2">
    <source>
        <dbReference type="ARBA" id="ARBA00022448"/>
    </source>
</evidence>
<keyword evidence="5" id="KW-0571">Peptide transport</keyword>
<dbReference type="InterPro" id="IPR000109">
    <property type="entry name" value="POT_fam"/>
</dbReference>
<sequence length="502" mass="55001">MFENQPKGLFALALANTGERFGYYTMLAIFVLFLQSNFGWGEGLAGTVYSTFLMLVYFLPIVGGAMADKIGYGKCVTFGIIIMFLGYFLLAIPAGAGALAITIMSGALLMICIGTSLFKGNLQVMVGNLYDDAKYSGQRDSGFSIFYMAINIGALFAPTAALKIIDWAEKSLGASEQTAYHYAFGVACISLIISIAIYYGFRWTFANVDNHKAKSESSVEDKKVETEEDAADTRSRLVALFLVFAVVVFFWMAFHQNGLTLTYFARDFVKTSSTGIEGMMFSVTNLVAVIFIIYSLFSLFQSKKMSGKLISALIILASAGYLYYDYTQLPISGVEISAPIFQQFNPSFVVALTPISMALFGWLATKGKEPSAPRKIGYGMLVAGLGYVVMIMASIGLSYNLTDAQRVSPNWLVSTYLILTFAELLLSPMGISFVSKVAPEKYKGVMMGCWFGATAIGNFLVQIPAYLWKVVPLTYVWGVLVTLCLASFIFIFAVMKKLEKVC</sequence>
<feature type="transmembrane region" description="Helical" evidence="9">
    <location>
        <begin position="445"/>
        <end position="468"/>
    </location>
</feature>
<evidence type="ECO:0000313" key="10">
    <source>
        <dbReference type="EMBL" id="BCS84160.1"/>
    </source>
</evidence>
<evidence type="ECO:0000256" key="6">
    <source>
        <dbReference type="ARBA" id="ARBA00022989"/>
    </source>
</evidence>
<keyword evidence="6 9" id="KW-1133">Transmembrane helix</keyword>
<keyword evidence="5" id="KW-0653">Protein transport</keyword>
<keyword evidence="7 9" id="KW-0472">Membrane</keyword>
<dbReference type="Pfam" id="PF00854">
    <property type="entry name" value="PTR2"/>
    <property type="match status" value="2"/>
</dbReference>
<feature type="transmembrane region" description="Helical" evidence="9">
    <location>
        <begin position="474"/>
        <end position="495"/>
    </location>
</feature>
<dbReference type="Proteomes" id="UP001319045">
    <property type="component" value="Chromosome"/>
</dbReference>